<dbReference type="InterPro" id="IPR011055">
    <property type="entry name" value="Dup_hybrid_motif"/>
</dbReference>
<dbReference type="InterPro" id="IPR018392">
    <property type="entry name" value="LysM"/>
</dbReference>
<dbReference type="Gene3D" id="3.10.350.10">
    <property type="entry name" value="LysM domain"/>
    <property type="match status" value="2"/>
</dbReference>
<dbReference type="InterPro" id="IPR016047">
    <property type="entry name" value="M23ase_b-sheet_dom"/>
</dbReference>
<dbReference type="GO" id="GO:0008932">
    <property type="term" value="F:lytic endotransglycosylase activity"/>
    <property type="evidence" value="ECO:0007669"/>
    <property type="project" value="TreeGrafter"/>
</dbReference>
<dbReference type="Pfam" id="PF01551">
    <property type="entry name" value="Peptidase_M23"/>
    <property type="match status" value="1"/>
</dbReference>
<dbReference type="SUPFAM" id="SSF54106">
    <property type="entry name" value="LysM domain"/>
    <property type="match status" value="1"/>
</dbReference>
<dbReference type="EMBL" id="FORI01000004">
    <property type="protein sequence ID" value="SFI67788.1"/>
    <property type="molecule type" value="Genomic_DNA"/>
</dbReference>
<organism evidence="2 3">
    <name type="scientific">Treponema bryantii</name>
    <dbReference type="NCBI Taxonomy" id="163"/>
    <lineage>
        <taxon>Bacteria</taxon>
        <taxon>Pseudomonadati</taxon>
        <taxon>Spirochaetota</taxon>
        <taxon>Spirochaetia</taxon>
        <taxon>Spirochaetales</taxon>
        <taxon>Treponemataceae</taxon>
        <taxon>Treponema</taxon>
    </lineage>
</organism>
<evidence type="ECO:0000259" key="1">
    <source>
        <dbReference type="PROSITE" id="PS51782"/>
    </source>
</evidence>
<evidence type="ECO:0000313" key="3">
    <source>
        <dbReference type="Proteomes" id="UP000182737"/>
    </source>
</evidence>
<name>A0A1I3K649_9SPIR</name>
<feature type="domain" description="LysM" evidence="1">
    <location>
        <begin position="39"/>
        <end position="83"/>
    </location>
</feature>
<dbReference type="Gene3D" id="2.70.70.10">
    <property type="entry name" value="Glucose Permease (Domain IIA)"/>
    <property type="match status" value="1"/>
</dbReference>
<feature type="domain" description="LysM" evidence="1">
    <location>
        <begin position="110"/>
        <end position="154"/>
    </location>
</feature>
<dbReference type="Pfam" id="PF01476">
    <property type="entry name" value="LysM"/>
    <property type="match status" value="2"/>
</dbReference>
<evidence type="ECO:0000313" key="2">
    <source>
        <dbReference type="EMBL" id="SFI67788.1"/>
    </source>
</evidence>
<dbReference type="SUPFAM" id="SSF51261">
    <property type="entry name" value="Duplicated hybrid motif"/>
    <property type="match status" value="1"/>
</dbReference>
<dbReference type="CDD" id="cd00118">
    <property type="entry name" value="LysM"/>
    <property type="match status" value="2"/>
</dbReference>
<dbReference type="GO" id="GO:0016787">
    <property type="term" value="F:hydrolase activity"/>
    <property type="evidence" value="ECO:0007669"/>
    <property type="project" value="UniProtKB-KW"/>
</dbReference>
<keyword evidence="2" id="KW-0378">Hydrolase</keyword>
<accession>A0A1I3K649</accession>
<protein>
    <submittedName>
        <fullName evidence="2">Murein DD-endopeptidase MepM and murein hydrolase activator NlpD, contain LysM domain</fullName>
    </submittedName>
</protein>
<dbReference type="PANTHER" id="PTHR33734">
    <property type="entry name" value="LYSM DOMAIN-CONTAINING GPI-ANCHORED PROTEIN 2"/>
    <property type="match status" value="1"/>
</dbReference>
<keyword evidence="3" id="KW-1185">Reference proteome</keyword>
<proteinExistence type="predicted"/>
<dbReference type="AlphaFoldDB" id="A0A1I3K649"/>
<gene>
    <name evidence="2" type="ORF">SAMN04487775_10487</name>
</gene>
<dbReference type="Proteomes" id="UP000182737">
    <property type="component" value="Unassembled WGS sequence"/>
</dbReference>
<dbReference type="SMART" id="SM00257">
    <property type="entry name" value="LysM"/>
    <property type="match status" value="2"/>
</dbReference>
<sequence>MINYVNKFADNKNMKTSFSKLFSLISIFFIMLTTLYADITYKVEKGDTLYSISRKYQITVAELRTANNLSENDVIKVGQKLIIPDADIGTAAALSSTKNSASSAPAGKTVEYVVAKGDTLYGIARKNGMSVADLMSLNNLDSSAVIKVGQKLKVTVGTPASSDNTKKTEPAKSGETVIKVNEPAPDTRTYGTTVNADANTKWPVASPKITQVKGKISGVQLSAKTNEPVLCIHEGTVMYVGVYRGFGQVVFVQSKTGLIYAYTGLGSVKVRKGEYAISGSELGTAGLDSLSQKYQITFMVFQNGQPIDPAKAPRN</sequence>
<dbReference type="PANTHER" id="PTHR33734:SF22">
    <property type="entry name" value="MEMBRANE-BOUND LYTIC MUREIN TRANSGLYCOSYLASE D"/>
    <property type="match status" value="1"/>
</dbReference>
<dbReference type="PROSITE" id="PS51782">
    <property type="entry name" value="LYSM"/>
    <property type="match status" value="2"/>
</dbReference>
<dbReference type="InterPro" id="IPR036779">
    <property type="entry name" value="LysM_dom_sf"/>
</dbReference>
<reference evidence="3" key="1">
    <citation type="submission" date="2016-10" db="EMBL/GenBank/DDBJ databases">
        <authorList>
            <person name="Varghese N."/>
            <person name="Submissions S."/>
        </authorList>
    </citation>
    <scope>NUCLEOTIDE SEQUENCE [LARGE SCALE GENOMIC DNA]</scope>
    <source>
        <strain evidence="3">XBD1002</strain>
    </source>
</reference>